<accession>A0A6F8YA88</accession>
<feature type="transmembrane region" description="Helical" evidence="1">
    <location>
        <begin position="115"/>
        <end position="135"/>
    </location>
</feature>
<evidence type="ECO:0000313" key="2">
    <source>
        <dbReference type="EMBL" id="BCB83016.1"/>
    </source>
</evidence>
<dbReference type="Proteomes" id="UP000503011">
    <property type="component" value="Chromosome"/>
</dbReference>
<keyword evidence="1" id="KW-1133">Transmembrane helix</keyword>
<keyword evidence="1" id="KW-0812">Transmembrane</keyword>
<evidence type="ECO:0008006" key="4">
    <source>
        <dbReference type="Google" id="ProtNLM"/>
    </source>
</evidence>
<feature type="transmembrane region" description="Helical" evidence="1">
    <location>
        <begin position="12"/>
        <end position="33"/>
    </location>
</feature>
<evidence type="ECO:0000313" key="3">
    <source>
        <dbReference type="Proteomes" id="UP000503011"/>
    </source>
</evidence>
<keyword evidence="1" id="KW-0472">Membrane</keyword>
<organism evidence="2 3">
    <name type="scientific">Phytohabitans suffuscus</name>
    <dbReference type="NCBI Taxonomy" id="624315"/>
    <lineage>
        <taxon>Bacteria</taxon>
        <taxon>Bacillati</taxon>
        <taxon>Actinomycetota</taxon>
        <taxon>Actinomycetes</taxon>
        <taxon>Micromonosporales</taxon>
        <taxon>Micromonosporaceae</taxon>
    </lineage>
</organism>
<reference evidence="2 3" key="2">
    <citation type="submission" date="2020-03" db="EMBL/GenBank/DDBJ databases">
        <authorList>
            <person name="Ichikawa N."/>
            <person name="Kimura A."/>
            <person name="Kitahashi Y."/>
            <person name="Uohara A."/>
        </authorList>
    </citation>
    <scope>NUCLEOTIDE SEQUENCE [LARGE SCALE GENOMIC DNA]</scope>
    <source>
        <strain evidence="2 3">NBRC 105367</strain>
    </source>
</reference>
<proteinExistence type="predicted"/>
<dbReference type="EMBL" id="AP022871">
    <property type="protein sequence ID" value="BCB83016.1"/>
    <property type="molecule type" value="Genomic_DNA"/>
</dbReference>
<keyword evidence="3" id="KW-1185">Reference proteome</keyword>
<protein>
    <recommendedName>
        <fullName evidence="4">DUF3592 domain-containing protein</fullName>
    </recommendedName>
</protein>
<reference evidence="2 3" key="1">
    <citation type="submission" date="2020-03" db="EMBL/GenBank/DDBJ databases">
        <title>Whole genome shotgun sequence of Phytohabitans suffuscus NBRC 105367.</title>
        <authorList>
            <person name="Komaki H."/>
            <person name="Tamura T."/>
        </authorList>
    </citation>
    <scope>NUCLEOTIDE SEQUENCE [LARGE SCALE GENOMIC DNA]</scope>
    <source>
        <strain evidence="2 3">NBRC 105367</strain>
    </source>
</reference>
<dbReference type="AlphaFoldDB" id="A0A6F8YA88"/>
<sequence length="141" mass="15531">MRWLKVRRPQVPTFAVVGVVVVFAFGYMAWSLWERDRTLDTQGVETTARVVEVGRRIQVEFQTADGRRVRTLVAPGGEVSGARPGVGEQIPIVYDPEDPEGQVRDVRAPEGNRTAYLLGGAACFGAVAVPVALLARRRKKK</sequence>
<evidence type="ECO:0000256" key="1">
    <source>
        <dbReference type="SAM" id="Phobius"/>
    </source>
</evidence>
<dbReference type="KEGG" id="psuu:Psuf_003290"/>
<gene>
    <name evidence="2" type="ORF">Psuf_003290</name>
</gene>
<name>A0A6F8YA88_9ACTN</name>